<dbReference type="InterPro" id="IPR051558">
    <property type="entry name" value="Metallophosphoesterase_PAP"/>
</dbReference>
<gene>
    <name evidence="5" type="ORF">GCM10010449_50940</name>
</gene>
<keyword evidence="2" id="KW-0378">Hydrolase</keyword>
<evidence type="ECO:0000313" key="6">
    <source>
        <dbReference type="Proteomes" id="UP001501637"/>
    </source>
</evidence>
<proteinExistence type="predicted"/>
<feature type="compositionally biased region" description="Gly residues" evidence="3">
    <location>
        <begin position="41"/>
        <end position="54"/>
    </location>
</feature>
<organism evidence="5 6">
    <name type="scientific">Streptomyces rectiviolaceus</name>
    <dbReference type="NCBI Taxonomy" id="332591"/>
    <lineage>
        <taxon>Bacteria</taxon>
        <taxon>Bacillati</taxon>
        <taxon>Actinomycetota</taxon>
        <taxon>Actinomycetes</taxon>
        <taxon>Kitasatosporales</taxon>
        <taxon>Streptomycetaceae</taxon>
        <taxon>Streptomyces</taxon>
    </lineage>
</organism>
<feature type="compositionally biased region" description="Basic and acidic residues" evidence="3">
    <location>
        <begin position="15"/>
        <end position="27"/>
    </location>
</feature>
<feature type="region of interest" description="Disordered" evidence="3">
    <location>
        <begin position="1"/>
        <end position="68"/>
    </location>
</feature>
<dbReference type="PANTHER" id="PTHR10161">
    <property type="entry name" value="TARTRATE-RESISTANT ACID PHOSPHATASE TYPE 5"/>
    <property type="match status" value="1"/>
</dbReference>
<evidence type="ECO:0000256" key="3">
    <source>
        <dbReference type="SAM" id="MobiDB-lite"/>
    </source>
</evidence>
<accession>A0ABP6MQX4</accession>
<reference evidence="6" key="1">
    <citation type="journal article" date="2019" name="Int. J. Syst. Evol. Microbiol.">
        <title>The Global Catalogue of Microorganisms (GCM) 10K type strain sequencing project: providing services to taxonomists for standard genome sequencing and annotation.</title>
        <authorList>
            <consortium name="The Broad Institute Genomics Platform"/>
            <consortium name="The Broad Institute Genome Sequencing Center for Infectious Disease"/>
            <person name="Wu L."/>
            <person name="Ma J."/>
        </authorList>
    </citation>
    <scope>NUCLEOTIDE SEQUENCE [LARGE SCALE GENOMIC DNA]</scope>
    <source>
        <strain evidence="6">JCM 9092</strain>
    </source>
</reference>
<protein>
    <recommendedName>
        <fullName evidence="4">Calcineurin-like phosphoesterase domain-containing protein</fullName>
    </recommendedName>
</protein>
<comment type="caution">
    <text evidence="5">The sequence shown here is derived from an EMBL/GenBank/DDBJ whole genome shotgun (WGS) entry which is preliminary data.</text>
</comment>
<evidence type="ECO:0000256" key="1">
    <source>
        <dbReference type="ARBA" id="ARBA00022729"/>
    </source>
</evidence>
<dbReference type="InterPro" id="IPR004843">
    <property type="entry name" value="Calcineurin-like_PHP"/>
</dbReference>
<dbReference type="SUPFAM" id="SSF56300">
    <property type="entry name" value="Metallo-dependent phosphatases"/>
    <property type="match status" value="1"/>
</dbReference>
<evidence type="ECO:0000256" key="2">
    <source>
        <dbReference type="ARBA" id="ARBA00022801"/>
    </source>
</evidence>
<dbReference type="EMBL" id="BAAAUG010000092">
    <property type="protein sequence ID" value="GAA3122923.1"/>
    <property type="molecule type" value="Genomic_DNA"/>
</dbReference>
<name>A0ABP6MQX4_9ACTN</name>
<evidence type="ECO:0000259" key="4">
    <source>
        <dbReference type="Pfam" id="PF00149"/>
    </source>
</evidence>
<keyword evidence="1" id="KW-0732">Signal</keyword>
<sequence length="500" mass="52956">MQAVGGAAEVQFLGDGDKSRQVSELHAGDPTTPAAGPPSRGLGGRAGVGSGLAAGSGPVAATGSSPDRLPLSAPIWENARMCDDELIPPRADLTEKQWLRADAPLARDLADKWGPQALTLHRRTLLGGAAAGAALAVLPFGARQATATQGVAKFPFPDAPNQQGEFAVLVTGDSGTGGEEQLAVTEAARRVCRAEGISLAVGLGDNIYENGPESDHDSEFRDKFETPNTGIDVPWLMVLGNHDCSGLIPGSGGDPSRGDREVSYAASSPRWYMPSRYYNVTLPSSEAPGRGDPVVEFFALDTNPVASTVAQTSPHYRWDGPYMRAQRQWLDTALAASRARWKVVLGHHPYLNNGKHGSAGSYDGFVIGHYTSGIHLKELYEQVVCGRADLILSGHDHTLQILEPTPRRPPPRSRAGAAWAARDVAMARWGHRSLGVSPSSVSSTRRSACSRWSGPAEVRPMPASAANRSVGRMSDLTSPAATPASMSEERASWIISRLSP</sequence>
<feature type="domain" description="Calcineurin-like phosphoesterase" evidence="4">
    <location>
        <begin position="168"/>
        <end position="398"/>
    </location>
</feature>
<dbReference type="Proteomes" id="UP001501637">
    <property type="component" value="Unassembled WGS sequence"/>
</dbReference>
<dbReference type="Gene3D" id="3.60.21.10">
    <property type="match status" value="1"/>
</dbReference>
<dbReference type="PANTHER" id="PTHR10161:SF14">
    <property type="entry name" value="TARTRATE-RESISTANT ACID PHOSPHATASE TYPE 5"/>
    <property type="match status" value="1"/>
</dbReference>
<evidence type="ECO:0000313" key="5">
    <source>
        <dbReference type="EMBL" id="GAA3122923.1"/>
    </source>
</evidence>
<feature type="compositionally biased region" description="Low complexity" evidence="3">
    <location>
        <begin position="28"/>
        <end position="40"/>
    </location>
</feature>
<keyword evidence="6" id="KW-1185">Reference proteome</keyword>
<feature type="region of interest" description="Disordered" evidence="3">
    <location>
        <begin position="452"/>
        <end position="500"/>
    </location>
</feature>
<dbReference type="InterPro" id="IPR029052">
    <property type="entry name" value="Metallo-depent_PP-like"/>
</dbReference>
<dbReference type="Pfam" id="PF00149">
    <property type="entry name" value="Metallophos"/>
    <property type="match status" value="1"/>
</dbReference>